<keyword evidence="5" id="KW-0999">Mitochondrion inner membrane</keyword>
<reference evidence="16 17" key="1">
    <citation type="submission" date="2019-03" db="EMBL/GenBank/DDBJ databases">
        <title>Draft genome sequence of Xylaria hypoxylon DSM 108379, a ubiquitous saprotrophic-parasitic fungi on hardwood.</title>
        <authorList>
            <person name="Buettner E."/>
            <person name="Leonhardt S."/>
            <person name="Gebauer A.M."/>
            <person name="Liers C."/>
            <person name="Hofrichter M."/>
            <person name="Kellner H."/>
        </authorList>
    </citation>
    <scope>NUCLEOTIDE SEQUENCE [LARGE SCALE GENOMIC DNA]</scope>
    <source>
        <strain evidence="16 17">DSM 108379</strain>
    </source>
</reference>
<feature type="domain" description="BCS1 N-terminal" evidence="15">
    <location>
        <begin position="63"/>
        <end position="261"/>
    </location>
</feature>
<dbReference type="InterPro" id="IPR027417">
    <property type="entry name" value="P-loop_NTPase"/>
</dbReference>
<evidence type="ECO:0000313" key="17">
    <source>
        <dbReference type="Proteomes" id="UP000297716"/>
    </source>
</evidence>
<evidence type="ECO:0000256" key="6">
    <source>
        <dbReference type="ARBA" id="ARBA00022801"/>
    </source>
</evidence>
<dbReference type="STRING" id="37992.A0A4Z0YQQ3"/>
<dbReference type="SMART" id="SM00382">
    <property type="entry name" value="AAA"/>
    <property type="match status" value="1"/>
</dbReference>
<accession>A0A4Z0YQQ3</accession>
<dbReference type="Gene3D" id="3.40.50.300">
    <property type="entry name" value="P-loop containing nucleotide triphosphate hydrolases"/>
    <property type="match status" value="1"/>
</dbReference>
<dbReference type="InterPro" id="IPR003960">
    <property type="entry name" value="ATPase_AAA_CS"/>
</dbReference>
<evidence type="ECO:0000313" key="16">
    <source>
        <dbReference type="EMBL" id="TGJ81360.1"/>
    </source>
</evidence>
<keyword evidence="10 13" id="KW-0472">Membrane</keyword>
<feature type="compositionally biased region" description="Basic and acidic residues" evidence="12">
    <location>
        <begin position="550"/>
        <end position="649"/>
    </location>
</feature>
<dbReference type="EMBL" id="SKBN01000172">
    <property type="protein sequence ID" value="TGJ81360.1"/>
    <property type="molecule type" value="Genomic_DNA"/>
</dbReference>
<evidence type="ECO:0000256" key="11">
    <source>
        <dbReference type="ARBA" id="ARBA00048778"/>
    </source>
</evidence>
<feature type="domain" description="AAA+ ATPase" evidence="14">
    <location>
        <begin position="294"/>
        <end position="453"/>
    </location>
</feature>
<feature type="compositionally biased region" description="Polar residues" evidence="12">
    <location>
        <begin position="650"/>
        <end position="665"/>
    </location>
</feature>
<keyword evidence="3 13" id="KW-0812">Transmembrane</keyword>
<organism evidence="16 17">
    <name type="scientific">Xylaria hypoxylon</name>
    <dbReference type="NCBI Taxonomy" id="37992"/>
    <lineage>
        <taxon>Eukaryota</taxon>
        <taxon>Fungi</taxon>
        <taxon>Dikarya</taxon>
        <taxon>Ascomycota</taxon>
        <taxon>Pezizomycotina</taxon>
        <taxon>Sordariomycetes</taxon>
        <taxon>Xylariomycetidae</taxon>
        <taxon>Xylariales</taxon>
        <taxon>Xylariaceae</taxon>
        <taxon>Xylaria</taxon>
    </lineage>
</organism>
<evidence type="ECO:0000256" key="10">
    <source>
        <dbReference type="ARBA" id="ARBA00023136"/>
    </source>
</evidence>
<keyword evidence="17" id="KW-1185">Reference proteome</keyword>
<dbReference type="SMART" id="SM01024">
    <property type="entry name" value="BCS1_N"/>
    <property type="match status" value="1"/>
</dbReference>
<dbReference type="InterPro" id="IPR003593">
    <property type="entry name" value="AAA+_ATPase"/>
</dbReference>
<dbReference type="SUPFAM" id="SSF52540">
    <property type="entry name" value="P-loop containing nucleoside triphosphate hydrolases"/>
    <property type="match status" value="1"/>
</dbReference>
<evidence type="ECO:0000256" key="1">
    <source>
        <dbReference type="ARBA" id="ARBA00004434"/>
    </source>
</evidence>
<feature type="region of interest" description="Disordered" evidence="12">
    <location>
        <begin position="550"/>
        <end position="713"/>
    </location>
</feature>
<dbReference type="InterPro" id="IPR014851">
    <property type="entry name" value="BCS1_N"/>
</dbReference>
<dbReference type="InterPro" id="IPR003959">
    <property type="entry name" value="ATPase_AAA_core"/>
</dbReference>
<evidence type="ECO:0000256" key="2">
    <source>
        <dbReference type="ARBA" id="ARBA00007448"/>
    </source>
</evidence>
<evidence type="ECO:0000256" key="4">
    <source>
        <dbReference type="ARBA" id="ARBA00022741"/>
    </source>
</evidence>
<feature type="transmembrane region" description="Helical" evidence="13">
    <location>
        <begin position="55"/>
        <end position="75"/>
    </location>
</feature>
<dbReference type="Pfam" id="PF25426">
    <property type="entry name" value="AAA_lid_BCS1"/>
    <property type="match status" value="1"/>
</dbReference>
<evidence type="ECO:0008006" key="18">
    <source>
        <dbReference type="Google" id="ProtNLM"/>
    </source>
</evidence>
<proteinExistence type="inferred from homology"/>
<dbReference type="GO" id="GO:0005743">
    <property type="term" value="C:mitochondrial inner membrane"/>
    <property type="evidence" value="ECO:0007669"/>
    <property type="project" value="UniProtKB-SubCell"/>
</dbReference>
<evidence type="ECO:0000256" key="8">
    <source>
        <dbReference type="ARBA" id="ARBA00022989"/>
    </source>
</evidence>
<dbReference type="Pfam" id="PF00004">
    <property type="entry name" value="AAA"/>
    <property type="match status" value="2"/>
</dbReference>
<comment type="caution">
    <text evidence="16">The sequence shown here is derived from an EMBL/GenBank/DDBJ whole genome shotgun (WGS) entry which is preliminary data.</text>
</comment>
<comment type="catalytic activity">
    <reaction evidence="11">
        <text>ATP + H2O = ADP + phosphate + H(+)</text>
        <dbReference type="Rhea" id="RHEA:13065"/>
        <dbReference type="ChEBI" id="CHEBI:15377"/>
        <dbReference type="ChEBI" id="CHEBI:15378"/>
        <dbReference type="ChEBI" id="CHEBI:30616"/>
        <dbReference type="ChEBI" id="CHEBI:43474"/>
        <dbReference type="ChEBI" id="CHEBI:456216"/>
    </reaction>
    <physiologicalReaction direction="left-to-right" evidence="11">
        <dbReference type="Rhea" id="RHEA:13066"/>
    </physiologicalReaction>
</comment>
<dbReference type="Proteomes" id="UP000297716">
    <property type="component" value="Unassembled WGS sequence"/>
</dbReference>
<evidence type="ECO:0000256" key="12">
    <source>
        <dbReference type="SAM" id="MobiDB-lite"/>
    </source>
</evidence>
<dbReference type="InterPro" id="IPR057495">
    <property type="entry name" value="AAA_lid_BCS1"/>
</dbReference>
<dbReference type="InterPro" id="IPR050747">
    <property type="entry name" value="Mitochondrial_chaperone_BCS1"/>
</dbReference>
<dbReference type="GO" id="GO:0016887">
    <property type="term" value="F:ATP hydrolysis activity"/>
    <property type="evidence" value="ECO:0007669"/>
    <property type="project" value="InterPro"/>
</dbReference>
<feature type="region of interest" description="Disordered" evidence="12">
    <location>
        <begin position="361"/>
        <end position="397"/>
    </location>
</feature>
<evidence type="ECO:0000259" key="14">
    <source>
        <dbReference type="SMART" id="SM00382"/>
    </source>
</evidence>
<keyword evidence="9" id="KW-0496">Mitochondrion</keyword>
<keyword evidence="8 13" id="KW-1133">Transmembrane helix</keyword>
<dbReference type="GO" id="GO:0005524">
    <property type="term" value="F:ATP binding"/>
    <property type="evidence" value="ECO:0007669"/>
    <property type="project" value="UniProtKB-KW"/>
</dbReference>
<evidence type="ECO:0000256" key="13">
    <source>
        <dbReference type="SAM" id="Phobius"/>
    </source>
</evidence>
<evidence type="ECO:0000256" key="3">
    <source>
        <dbReference type="ARBA" id="ARBA00022692"/>
    </source>
</evidence>
<evidence type="ECO:0000259" key="15">
    <source>
        <dbReference type="SMART" id="SM01024"/>
    </source>
</evidence>
<name>A0A4Z0YQQ3_9PEZI</name>
<keyword evidence="6" id="KW-0378">Hydrolase</keyword>
<comment type="subcellular location">
    <subcellularLocation>
        <location evidence="1">Mitochondrion inner membrane</location>
        <topology evidence="1">Single-pass membrane protein</topology>
    </subcellularLocation>
</comment>
<evidence type="ECO:0000256" key="7">
    <source>
        <dbReference type="ARBA" id="ARBA00022840"/>
    </source>
</evidence>
<protein>
    <recommendedName>
        <fullName evidence="18">AAA+ ATPase domain-containing protein</fullName>
    </recommendedName>
</protein>
<evidence type="ECO:0000256" key="9">
    <source>
        <dbReference type="ARBA" id="ARBA00023128"/>
    </source>
</evidence>
<gene>
    <name evidence="16" type="ORF">E0Z10_g7389</name>
</gene>
<comment type="similarity">
    <text evidence="2">Belongs to the AAA ATPase family. BCS1 subfamily.</text>
</comment>
<dbReference type="AlphaFoldDB" id="A0A4Z0YQQ3"/>
<feature type="transmembrane region" description="Helical" evidence="13">
    <location>
        <begin position="30"/>
        <end position="48"/>
    </location>
</feature>
<dbReference type="PROSITE" id="PS00674">
    <property type="entry name" value="AAA"/>
    <property type="match status" value="1"/>
</dbReference>
<evidence type="ECO:0000256" key="5">
    <source>
        <dbReference type="ARBA" id="ARBA00022792"/>
    </source>
</evidence>
<sequence>MADPLLSSFTSDDAGPTHNAAFPTAPPTQLAILDWFFPGFSIFAGVVQKYLHIDLNLYIPMLLFLGMLIVCWNYTSQYLWDQVEAYFMSVVDIRTDDEIYNILMAWVATQRFSQGARRFVVNTSLSSRSWFLWRWDDDEDEDELEYGDGQSGEKKKKKALSYTPSFGSHYFWYRGHLLLFRRTANREQNSFMLVSEREEISISCFGRNPWVLKELLLDAREKYIEKDEHKTQIYRGTTKSMSSDPSWQRCMSRASRPFSTVILNENTKKDLINDVSDYLNPATQRWYANRGIPYRRGYLLHGPPGTGKSSLSLALAGFFKMRIYIVSLSSVNATEEVLGNLFAELPRRCVVLLEDIDTAGLTHTRETNGTPNNPPPGNDDMEPGQVTRGNGDTNGSTNNSFRLSLSGLLNILDGVASQEGRILIMTTNHVDKLDKALIRPGRVDMVVEFGLADDYMTTNIFRNIFASLEGDDGPEADRDLKLTPEDRIAATEKRAKDRAAHDSKIDELAKVFAASIPAHEFSPAELQGHLMKNKHDPQKAIDTAGDFIEKTRKDHKEKELKAAEEKRKAEEKKVEEEKKKAEEKNKKVEEEAKTKVEDEIKKKVEEEIQKKFGEEIRKKVEAEMEKKKAEDEAKKSEKESTKPNDDSKTESSGTKTDTSSDIKSATTDEKTSPEAPATEITAKENPDIKNPAASDDDKGLRQDSGYATPSSDG</sequence>
<dbReference type="PANTHER" id="PTHR23070">
    <property type="entry name" value="BCS1 AAA-TYPE ATPASE"/>
    <property type="match status" value="1"/>
</dbReference>
<keyword evidence="4" id="KW-0547">Nucleotide-binding</keyword>
<keyword evidence="7" id="KW-0067">ATP-binding</keyword>
<dbReference type="Pfam" id="PF08740">
    <property type="entry name" value="BCS1_N"/>
    <property type="match status" value="1"/>
</dbReference>
<dbReference type="OrthoDB" id="10251412at2759"/>